<feature type="binding site" evidence="2">
    <location>
        <position position="92"/>
    </location>
    <ligand>
        <name>substrate</name>
    </ligand>
</feature>
<evidence type="ECO:0000259" key="3">
    <source>
        <dbReference type="Pfam" id="PF05448"/>
    </source>
</evidence>
<reference evidence="5" key="1">
    <citation type="submission" date="2016-10" db="EMBL/GenBank/DDBJ databases">
        <authorList>
            <person name="Varghese N."/>
            <person name="Submissions S."/>
        </authorList>
    </citation>
    <scope>NUCLEOTIDE SEQUENCE [LARGE SCALE GENOMIC DNA]</scope>
    <source>
        <strain evidence="5">CGMCC 1.11012</strain>
    </source>
</reference>
<dbReference type="Pfam" id="PF05448">
    <property type="entry name" value="AXE1"/>
    <property type="match status" value="1"/>
</dbReference>
<feature type="active site" description="Charge relay system" evidence="1">
    <location>
        <position position="302"/>
    </location>
</feature>
<proteinExistence type="predicted"/>
<accession>A0A1G8MJ63</accession>
<dbReference type="AlphaFoldDB" id="A0A1G8MJ63"/>
<dbReference type="InterPro" id="IPR029058">
    <property type="entry name" value="AB_hydrolase_fold"/>
</dbReference>
<feature type="active site" description="Nucleophile" evidence="1">
    <location>
        <position position="183"/>
    </location>
</feature>
<dbReference type="GO" id="GO:0052689">
    <property type="term" value="F:carboxylic ester hydrolase activity"/>
    <property type="evidence" value="ECO:0007669"/>
    <property type="project" value="TreeGrafter"/>
</dbReference>
<gene>
    <name evidence="4" type="ORF">SAMN05216192_107121</name>
</gene>
<name>A0A1G8MJ63_9BACL</name>
<dbReference type="RefSeq" id="WP_090713768.1">
    <property type="nucleotide sequence ID" value="NZ_CBCSKY010000012.1"/>
</dbReference>
<evidence type="ECO:0000256" key="1">
    <source>
        <dbReference type="PIRSR" id="PIRSR639069-1"/>
    </source>
</evidence>
<evidence type="ECO:0000313" key="4">
    <source>
        <dbReference type="EMBL" id="SDI67966.1"/>
    </source>
</evidence>
<dbReference type="EMBL" id="FNDX01000007">
    <property type="protein sequence ID" value="SDI67966.1"/>
    <property type="molecule type" value="Genomic_DNA"/>
</dbReference>
<feature type="active site" description="Charge relay system" evidence="1">
    <location>
        <position position="273"/>
    </location>
</feature>
<sequence>MPLVDMPLEQLKQYQGRNPRPADFDAYWERALGELAMVDTQLELIPSTFQTPQAECFDLYFTGVRGARIHAKYLRSRAVSTPQPAVLQFHGYTGDAGEWQDKLAYVSLGFSVLALDCRGQGGLSEDTGGVKGNTHNGHIIRGLDDHPDNLLFRHIYLDTVRLAQIALELPGVDPERVYAMGGSQGGALTIACAALEPRVKKAATTYPFLCDYKRVWEMDLAKDAYHELSIYFRKFDPLHEREDEVFEKLGYIDLQYLASRIQGEVLFITGLMDTICPPSTQFAAYNKITAPKQLVVYPDFGHEYLPGGGDRTMQFFLGE</sequence>
<protein>
    <submittedName>
        <fullName evidence="4">Cephalosporin-C deacetylase</fullName>
    </submittedName>
</protein>
<dbReference type="InterPro" id="IPR039069">
    <property type="entry name" value="CE7"/>
</dbReference>
<dbReference type="Proteomes" id="UP000199050">
    <property type="component" value="Unassembled WGS sequence"/>
</dbReference>
<feature type="domain" description="Acetyl xylan esterase" evidence="3">
    <location>
        <begin position="1"/>
        <end position="315"/>
    </location>
</feature>
<dbReference type="STRING" id="1174501.SAMN05216192_107121"/>
<evidence type="ECO:0000313" key="5">
    <source>
        <dbReference type="Proteomes" id="UP000199050"/>
    </source>
</evidence>
<dbReference type="Gene3D" id="3.40.50.1820">
    <property type="entry name" value="alpha/beta hydrolase"/>
    <property type="match status" value="1"/>
</dbReference>
<dbReference type="PANTHER" id="PTHR40111:SF1">
    <property type="entry name" value="CEPHALOSPORIN-C DEACETYLASE"/>
    <property type="match status" value="1"/>
</dbReference>
<evidence type="ECO:0000256" key="2">
    <source>
        <dbReference type="PIRSR" id="PIRSR639069-2"/>
    </source>
</evidence>
<dbReference type="PANTHER" id="PTHR40111">
    <property type="entry name" value="CEPHALOSPORIN-C DEACETYLASE"/>
    <property type="match status" value="1"/>
</dbReference>
<dbReference type="SUPFAM" id="SSF53474">
    <property type="entry name" value="alpha/beta-Hydrolases"/>
    <property type="match status" value="1"/>
</dbReference>
<dbReference type="GO" id="GO:0005976">
    <property type="term" value="P:polysaccharide metabolic process"/>
    <property type="evidence" value="ECO:0007669"/>
    <property type="project" value="TreeGrafter"/>
</dbReference>
<organism evidence="4 5">
    <name type="scientific">Paenibacillus typhae</name>
    <dbReference type="NCBI Taxonomy" id="1174501"/>
    <lineage>
        <taxon>Bacteria</taxon>
        <taxon>Bacillati</taxon>
        <taxon>Bacillota</taxon>
        <taxon>Bacilli</taxon>
        <taxon>Bacillales</taxon>
        <taxon>Paenibacillaceae</taxon>
        <taxon>Paenibacillus</taxon>
    </lineage>
</organism>
<keyword evidence="5" id="KW-1185">Reference proteome</keyword>
<dbReference type="InterPro" id="IPR008391">
    <property type="entry name" value="AXE1_dom"/>
</dbReference>
<dbReference type="OrthoDB" id="9770528at2"/>